<dbReference type="Proteomes" id="UP000706525">
    <property type="component" value="Unassembled WGS sequence"/>
</dbReference>
<protein>
    <submittedName>
        <fullName evidence="1">Uncharacterized protein</fullName>
    </submittedName>
</protein>
<proteinExistence type="predicted"/>
<evidence type="ECO:0000313" key="1">
    <source>
        <dbReference type="EMBL" id="CAG9166823.1"/>
    </source>
</evidence>
<gene>
    <name evidence="1" type="ORF">LMG32289_01199</name>
</gene>
<reference evidence="1 2" key="1">
    <citation type="submission" date="2021-08" db="EMBL/GenBank/DDBJ databases">
        <authorList>
            <person name="Peeters C."/>
        </authorList>
    </citation>
    <scope>NUCLEOTIDE SEQUENCE [LARGE SCALE GENOMIC DNA]</scope>
    <source>
        <strain evidence="1 2">LMG 32289</strain>
    </source>
</reference>
<sequence>MQKFELWEFFNESGNSYSVELCEEGKFVNLDPPEWKKPRLLKIFEARDIDEATQMRNDFMGWGKHHPAKD</sequence>
<accession>A0ABM8WHE4</accession>
<dbReference type="RefSeq" id="WP_223983215.1">
    <property type="nucleotide sequence ID" value="NZ_CAJZAG010000002.1"/>
</dbReference>
<evidence type="ECO:0000313" key="2">
    <source>
        <dbReference type="Proteomes" id="UP000706525"/>
    </source>
</evidence>
<dbReference type="EMBL" id="CAJZAG010000002">
    <property type="protein sequence ID" value="CAG9166823.1"/>
    <property type="molecule type" value="Genomic_DNA"/>
</dbReference>
<organism evidence="1 2">
    <name type="scientific">Cupriavidus pampae</name>
    <dbReference type="NCBI Taxonomy" id="659251"/>
    <lineage>
        <taxon>Bacteria</taxon>
        <taxon>Pseudomonadati</taxon>
        <taxon>Pseudomonadota</taxon>
        <taxon>Betaproteobacteria</taxon>
        <taxon>Burkholderiales</taxon>
        <taxon>Burkholderiaceae</taxon>
        <taxon>Cupriavidus</taxon>
    </lineage>
</organism>
<name>A0ABM8WHE4_9BURK</name>
<comment type="caution">
    <text evidence="1">The sequence shown here is derived from an EMBL/GenBank/DDBJ whole genome shotgun (WGS) entry which is preliminary data.</text>
</comment>
<keyword evidence="2" id="KW-1185">Reference proteome</keyword>